<keyword evidence="4 5" id="KW-0862">Zinc</keyword>
<name>A0ABT7E3P6_9NEIS</name>
<dbReference type="InterPro" id="IPR055438">
    <property type="entry name" value="AstE_AspA_cat"/>
</dbReference>
<evidence type="ECO:0000259" key="7">
    <source>
        <dbReference type="Pfam" id="PF04952"/>
    </source>
</evidence>
<evidence type="ECO:0000256" key="3">
    <source>
        <dbReference type="ARBA" id="ARBA00022801"/>
    </source>
</evidence>
<dbReference type="CDD" id="cd03855">
    <property type="entry name" value="M14_ASTE"/>
    <property type="match status" value="1"/>
</dbReference>
<dbReference type="Pfam" id="PF24827">
    <property type="entry name" value="AstE_AspA_cat"/>
    <property type="match status" value="1"/>
</dbReference>
<dbReference type="SUPFAM" id="SSF53187">
    <property type="entry name" value="Zn-dependent exopeptidases"/>
    <property type="match status" value="1"/>
</dbReference>
<evidence type="ECO:0000256" key="5">
    <source>
        <dbReference type="HAMAP-Rule" id="MF_00767"/>
    </source>
</evidence>
<keyword evidence="3 5" id="KW-0378">Hydrolase</keyword>
<feature type="active site" evidence="5">
    <location>
        <position position="221"/>
    </location>
</feature>
<dbReference type="InterPro" id="IPR016681">
    <property type="entry name" value="SuccinylGlu_desuccinylase"/>
</dbReference>
<comment type="similarity">
    <text evidence="5">Belongs to the AspA/AstE family. Succinylglutamate desuccinylase subfamily.</text>
</comment>
<dbReference type="InterPro" id="IPR050178">
    <property type="entry name" value="AspA/AstE_fam"/>
</dbReference>
<feature type="binding site" evidence="5">
    <location>
        <position position="63"/>
    </location>
    <ligand>
        <name>Zn(2+)</name>
        <dbReference type="ChEBI" id="CHEBI:29105"/>
    </ligand>
</feature>
<keyword evidence="10" id="KW-1185">Reference proteome</keyword>
<dbReference type="RefSeq" id="WP_284102988.1">
    <property type="nucleotide sequence ID" value="NZ_JARRAF010000045.1"/>
</dbReference>
<dbReference type="InterPro" id="IPR007036">
    <property type="entry name" value="Aste_AspA_hybrid_dom"/>
</dbReference>
<dbReference type="Pfam" id="PF04952">
    <property type="entry name" value="AstE_AspA_hybrid"/>
    <property type="match status" value="1"/>
</dbReference>
<evidence type="ECO:0000256" key="4">
    <source>
        <dbReference type="ARBA" id="ARBA00022833"/>
    </source>
</evidence>
<organism evidence="9 10">
    <name type="scientific">Parachitinimonas caeni</name>
    <dbReference type="NCBI Taxonomy" id="3031301"/>
    <lineage>
        <taxon>Bacteria</taxon>
        <taxon>Pseudomonadati</taxon>
        <taxon>Pseudomonadota</taxon>
        <taxon>Betaproteobacteria</taxon>
        <taxon>Neisseriales</taxon>
        <taxon>Chitinibacteraceae</taxon>
        <taxon>Parachitinimonas</taxon>
    </lineage>
</organism>
<dbReference type="Proteomes" id="UP001172778">
    <property type="component" value="Unassembled WGS sequence"/>
</dbReference>
<comment type="pathway">
    <text evidence="5">Amino-acid degradation; L-arginine degradation via AST pathway; L-glutamate and succinate from L-arginine: step 5/5.</text>
</comment>
<evidence type="ECO:0000313" key="10">
    <source>
        <dbReference type="Proteomes" id="UP001172778"/>
    </source>
</evidence>
<comment type="caution">
    <text evidence="9">The sequence shown here is derived from an EMBL/GenBank/DDBJ whole genome shotgun (WGS) entry which is preliminary data.</text>
</comment>
<dbReference type="PANTHER" id="PTHR15162">
    <property type="entry name" value="ASPARTOACYLASE"/>
    <property type="match status" value="1"/>
</dbReference>
<dbReference type="PANTHER" id="PTHR15162:SF7">
    <property type="entry name" value="SUCCINYLGLUTAMATE DESUCCINYLASE"/>
    <property type="match status" value="1"/>
</dbReference>
<dbReference type="NCBIfam" id="NF003706">
    <property type="entry name" value="PRK05324.1"/>
    <property type="match status" value="1"/>
</dbReference>
<feature type="binding site" evidence="5">
    <location>
        <position position="157"/>
    </location>
    <ligand>
        <name>Zn(2+)</name>
        <dbReference type="ChEBI" id="CHEBI:29105"/>
    </ligand>
</feature>
<feature type="domain" description="AstE/AspA barrel-sandwich hybrid" evidence="7">
    <location>
        <begin position="261"/>
        <end position="333"/>
    </location>
</feature>
<keyword evidence="2 5" id="KW-0479">Metal-binding</keyword>
<dbReference type="EC" id="3.5.1.96" evidence="5 6"/>
<sequence>MTDQSNEFLAQVLDGKTGIQLPYCLANGSHVQILDEGVIEFQPRIASDRQLDLVVSCGIHGNETAPVELVNQIVNEVLAGEHRLRARILFIFGNVEAMRRGERYVDDDMNRLFCRQYQNADDSVEARRAAMLEMHVMRFFARHGDDGSVPRLHYDLHTAIRGSVFEKFAIYPYPHEQAFKAAEISRLGAAGVSTVLLQSRPSPTFSYFTSRYCRADAFTLELGKARPFGQNQAVNLDALGQVLRSLLCGEISTGEFVPEAHQLFRVSREIIKHSDKFRLHLEDKVENFTPMEVGFLAAEDGEVLYRIDEEGARIVFPNPKVKNGLRAGIVVVPTRL</sequence>
<accession>A0ABT7E3P6</accession>
<protein>
    <recommendedName>
        <fullName evidence="5 6">Succinylglutamate desuccinylase</fullName>
        <ecNumber evidence="5 6">3.5.1.96</ecNumber>
    </recommendedName>
</protein>
<dbReference type="EMBL" id="JARRAF010000045">
    <property type="protein sequence ID" value="MDK2126669.1"/>
    <property type="molecule type" value="Genomic_DNA"/>
</dbReference>
<comment type="cofactor">
    <cofactor evidence="5">
        <name>Zn(2+)</name>
        <dbReference type="ChEBI" id="CHEBI:29105"/>
    </cofactor>
    <text evidence="5">Binds 1 zinc ion per subunit.</text>
</comment>
<evidence type="ECO:0000313" key="9">
    <source>
        <dbReference type="EMBL" id="MDK2126669.1"/>
    </source>
</evidence>
<keyword evidence="1 5" id="KW-0056">Arginine metabolism</keyword>
<comment type="catalytic activity">
    <reaction evidence="5">
        <text>N-succinyl-L-glutamate + H2O = L-glutamate + succinate</text>
        <dbReference type="Rhea" id="RHEA:15169"/>
        <dbReference type="ChEBI" id="CHEBI:15377"/>
        <dbReference type="ChEBI" id="CHEBI:29985"/>
        <dbReference type="ChEBI" id="CHEBI:30031"/>
        <dbReference type="ChEBI" id="CHEBI:58763"/>
        <dbReference type="EC" id="3.5.1.96"/>
    </reaction>
</comment>
<proteinExistence type="inferred from homology"/>
<gene>
    <name evidence="5 9" type="primary">astE</name>
    <name evidence="9" type="ORF">PZA18_21725</name>
</gene>
<feature type="binding site" evidence="5">
    <location>
        <position position="60"/>
    </location>
    <ligand>
        <name>Zn(2+)</name>
        <dbReference type="ChEBI" id="CHEBI:29105"/>
    </ligand>
</feature>
<evidence type="ECO:0000259" key="8">
    <source>
        <dbReference type="Pfam" id="PF24827"/>
    </source>
</evidence>
<dbReference type="Gene3D" id="3.40.630.10">
    <property type="entry name" value="Zn peptidases"/>
    <property type="match status" value="1"/>
</dbReference>
<dbReference type="GO" id="GO:0009017">
    <property type="term" value="F:succinylglutamate desuccinylase activity"/>
    <property type="evidence" value="ECO:0007669"/>
    <property type="project" value="UniProtKB-EC"/>
</dbReference>
<dbReference type="HAMAP" id="MF_00767">
    <property type="entry name" value="Arg_catab_AstE"/>
    <property type="match status" value="1"/>
</dbReference>
<dbReference type="PIRSF" id="PIRSF017020">
    <property type="entry name" value="AstE"/>
    <property type="match status" value="1"/>
</dbReference>
<feature type="domain" description="Succinylglutamate desuccinylase/Aspartoacylase catalytic" evidence="8">
    <location>
        <begin position="52"/>
        <end position="243"/>
    </location>
</feature>
<dbReference type="NCBIfam" id="TIGR03242">
    <property type="entry name" value="arg_catab_astE"/>
    <property type="match status" value="1"/>
</dbReference>
<evidence type="ECO:0000256" key="2">
    <source>
        <dbReference type="ARBA" id="ARBA00022723"/>
    </source>
</evidence>
<comment type="function">
    <text evidence="5">Transforms N(2)-succinylglutamate into succinate and glutamate.</text>
</comment>
<evidence type="ECO:0000256" key="1">
    <source>
        <dbReference type="ARBA" id="ARBA00022503"/>
    </source>
</evidence>
<reference evidence="9" key="1">
    <citation type="submission" date="2023-03" db="EMBL/GenBank/DDBJ databases">
        <title>Chitinimonas shenzhenensis gen. nov., sp. nov., a novel member of family Burkholderiaceae isolated from activated sludge collected in Shen Zhen, China.</title>
        <authorList>
            <person name="Wang X."/>
        </authorList>
    </citation>
    <scope>NUCLEOTIDE SEQUENCE</scope>
    <source>
        <strain evidence="9">DQS-5</strain>
    </source>
</reference>
<evidence type="ECO:0000256" key="6">
    <source>
        <dbReference type="NCBIfam" id="TIGR03242"/>
    </source>
</evidence>